<dbReference type="GO" id="GO:0016747">
    <property type="term" value="F:acyltransferase activity, transferring groups other than amino-acyl groups"/>
    <property type="evidence" value="ECO:0007669"/>
    <property type="project" value="InterPro"/>
</dbReference>
<evidence type="ECO:0000259" key="1">
    <source>
        <dbReference type="PROSITE" id="PS51186"/>
    </source>
</evidence>
<accession>A0A921KKX9</accession>
<feature type="domain" description="N-acetyltransferase" evidence="1">
    <location>
        <begin position="39"/>
        <end position="190"/>
    </location>
</feature>
<proteinExistence type="predicted"/>
<dbReference type="EMBL" id="DYWQ01000049">
    <property type="protein sequence ID" value="HJF44753.1"/>
    <property type="molecule type" value="Genomic_DNA"/>
</dbReference>
<protein>
    <submittedName>
        <fullName evidence="2">GNAT family N-acetyltransferase</fullName>
    </submittedName>
</protein>
<reference evidence="2" key="1">
    <citation type="journal article" date="2021" name="PeerJ">
        <title>Extensive microbial diversity within the chicken gut microbiome revealed by metagenomics and culture.</title>
        <authorList>
            <person name="Gilroy R."/>
            <person name="Ravi A."/>
            <person name="Getino M."/>
            <person name="Pursley I."/>
            <person name="Horton D.L."/>
            <person name="Alikhan N.F."/>
            <person name="Baker D."/>
            <person name="Gharbi K."/>
            <person name="Hall N."/>
            <person name="Watson M."/>
            <person name="Adriaenssens E.M."/>
            <person name="Foster-Nyarko E."/>
            <person name="Jarju S."/>
            <person name="Secka A."/>
            <person name="Antonio M."/>
            <person name="Oren A."/>
            <person name="Chaudhuri R.R."/>
            <person name="La Ragione R."/>
            <person name="Hildebrand F."/>
            <person name="Pallen M.J."/>
        </authorList>
    </citation>
    <scope>NUCLEOTIDE SEQUENCE</scope>
    <source>
        <strain evidence="2">CHK124-7917</strain>
    </source>
</reference>
<dbReference type="Pfam" id="PF00583">
    <property type="entry name" value="Acetyltransf_1"/>
    <property type="match status" value="1"/>
</dbReference>
<name>A0A921KKX9_9ACTN</name>
<dbReference type="CDD" id="cd04301">
    <property type="entry name" value="NAT_SF"/>
    <property type="match status" value="1"/>
</dbReference>
<evidence type="ECO:0000313" key="3">
    <source>
        <dbReference type="Proteomes" id="UP000697330"/>
    </source>
</evidence>
<dbReference type="Gene3D" id="3.40.630.30">
    <property type="match status" value="1"/>
</dbReference>
<dbReference type="InterPro" id="IPR000182">
    <property type="entry name" value="GNAT_dom"/>
</dbReference>
<dbReference type="Proteomes" id="UP000697330">
    <property type="component" value="Unassembled WGS sequence"/>
</dbReference>
<dbReference type="PROSITE" id="PS51186">
    <property type="entry name" value="GNAT"/>
    <property type="match status" value="1"/>
</dbReference>
<dbReference type="AlphaFoldDB" id="A0A921KKX9"/>
<evidence type="ECO:0000313" key="2">
    <source>
        <dbReference type="EMBL" id="HJF44753.1"/>
    </source>
</evidence>
<reference evidence="2" key="2">
    <citation type="submission" date="2021-09" db="EMBL/GenBank/DDBJ databases">
        <authorList>
            <person name="Gilroy R."/>
        </authorList>
    </citation>
    <scope>NUCLEOTIDE SEQUENCE</scope>
    <source>
        <strain evidence="2">CHK124-7917</strain>
    </source>
</reference>
<sequence length="207" mass="23549">MTVLDTSMPHIPVMMTLGPHEPIADVTLPEGYRFAAWEPRFREPWVRLHVLLGQLPSYEEGVAYFERTYESDPAALERQMVLAVDGDGVLAGTSSLWRGDHFGKPRLRVHWVGVDPAHQRRGLARALMLRTIALYDELVPAGEPPLYLTTQTESWVACGMYRKLGFVPYRGPMPPNFGSDPETFCDKNDKAWRLIDDRLRNCARSPR</sequence>
<dbReference type="SUPFAM" id="SSF55729">
    <property type="entry name" value="Acyl-CoA N-acyltransferases (Nat)"/>
    <property type="match status" value="1"/>
</dbReference>
<comment type="caution">
    <text evidence="2">The sequence shown here is derived from an EMBL/GenBank/DDBJ whole genome shotgun (WGS) entry which is preliminary data.</text>
</comment>
<organism evidence="2 3">
    <name type="scientific">Thermophilibacter provencensis</name>
    <dbReference type="NCBI Taxonomy" id="1852386"/>
    <lineage>
        <taxon>Bacteria</taxon>
        <taxon>Bacillati</taxon>
        <taxon>Actinomycetota</taxon>
        <taxon>Coriobacteriia</taxon>
        <taxon>Coriobacteriales</taxon>
        <taxon>Atopobiaceae</taxon>
        <taxon>Thermophilibacter</taxon>
    </lineage>
</organism>
<gene>
    <name evidence="2" type="ORF">K8U72_03070</name>
</gene>
<dbReference type="InterPro" id="IPR016181">
    <property type="entry name" value="Acyl_CoA_acyltransferase"/>
</dbReference>
<dbReference type="RefSeq" id="WP_274958730.1">
    <property type="nucleotide sequence ID" value="NZ_DYWQ01000049.1"/>
</dbReference>